<dbReference type="EMBL" id="MSDW01000001">
    <property type="protein sequence ID" value="OKY78587.1"/>
    <property type="molecule type" value="Genomic_DNA"/>
</dbReference>
<reference evidence="12" key="1">
    <citation type="submission" date="2016-12" db="EMBL/GenBank/DDBJ databases">
        <title>Discovery of methanogenic haloarchaea.</title>
        <authorList>
            <person name="Sorokin D.Y."/>
            <person name="Makarova K.S."/>
            <person name="Abbas B."/>
            <person name="Ferrer M."/>
            <person name="Golyshin P.N."/>
        </authorList>
    </citation>
    <scope>NUCLEOTIDE SEQUENCE [LARGE SCALE GENOMIC DNA]</scope>
    <source>
        <strain evidence="12">HMET1</strain>
    </source>
</reference>
<keyword evidence="13" id="KW-1185">Reference proteome</keyword>
<dbReference type="Gene3D" id="2.40.50.140">
    <property type="entry name" value="Nucleic acid-binding proteins"/>
    <property type="match status" value="1"/>
</dbReference>
<comment type="function">
    <text evidence="1 10">eIF-2 functions in the early steps of protein synthesis by forming a ternary complex with GTP and initiator tRNA.</text>
</comment>
<evidence type="ECO:0000256" key="10">
    <source>
        <dbReference type="HAMAP-Rule" id="MF_00231"/>
    </source>
</evidence>
<dbReference type="Pfam" id="PF07541">
    <property type="entry name" value="EIF_2_alpha"/>
    <property type="match status" value="1"/>
</dbReference>
<dbReference type="InterPro" id="IPR003029">
    <property type="entry name" value="S1_domain"/>
</dbReference>
<dbReference type="FunFam" id="2.40.50.140:FF:000015">
    <property type="entry name" value="Eukaryotic translation initiation factor 2 subunit alpha"/>
    <property type="match status" value="1"/>
</dbReference>
<dbReference type="Proteomes" id="UP000185744">
    <property type="component" value="Unassembled WGS sequence"/>
</dbReference>
<dbReference type="STRING" id="1903181.BTN85_1084"/>
<evidence type="ECO:0000313" key="12">
    <source>
        <dbReference type="EMBL" id="OKY78587.1"/>
    </source>
</evidence>
<keyword evidence="7 10" id="KW-0648">Protein biosynthesis</keyword>
<dbReference type="Pfam" id="PF00575">
    <property type="entry name" value="S1"/>
    <property type="match status" value="1"/>
</dbReference>
<dbReference type="NCBIfam" id="NF003064">
    <property type="entry name" value="PRK03987.1-4"/>
    <property type="match status" value="1"/>
</dbReference>
<feature type="domain" description="S1 motif" evidence="11">
    <location>
        <begin position="13"/>
        <end position="84"/>
    </location>
</feature>
<dbReference type="Gene3D" id="3.30.70.1130">
    <property type="entry name" value="EIF_2_alpha"/>
    <property type="match status" value="1"/>
</dbReference>
<gene>
    <name evidence="10" type="primary">eif2a</name>
    <name evidence="12" type="ORF">BTN85_1084</name>
</gene>
<comment type="caution">
    <text evidence="12">The sequence shown here is derived from an EMBL/GenBank/DDBJ whole genome shotgun (WGS) entry which is preliminary data.</text>
</comment>
<proteinExistence type="inferred from homology"/>
<dbReference type="FunCoup" id="A0A1Q6DW64">
    <property type="interactions" value="178"/>
</dbReference>
<dbReference type="CDD" id="cd04452">
    <property type="entry name" value="S1_IF2_alpha"/>
    <property type="match status" value="1"/>
</dbReference>
<dbReference type="InterPro" id="IPR024054">
    <property type="entry name" value="TIF2_asu_middle_sf"/>
</dbReference>
<evidence type="ECO:0000256" key="8">
    <source>
        <dbReference type="ARBA" id="ARBA00030860"/>
    </source>
</evidence>
<dbReference type="InterPro" id="IPR022964">
    <property type="entry name" value="TIF2_asu_arc"/>
</dbReference>
<evidence type="ECO:0000313" key="13">
    <source>
        <dbReference type="Proteomes" id="UP000185744"/>
    </source>
</evidence>
<accession>A0A1Q6DW64</accession>
<evidence type="ECO:0000259" key="11">
    <source>
        <dbReference type="PROSITE" id="PS50126"/>
    </source>
</evidence>
<dbReference type="Gene3D" id="1.10.150.190">
    <property type="entry name" value="Translation initiation factor 2, subunit 1, domain 2"/>
    <property type="match status" value="1"/>
</dbReference>
<comment type="subunit">
    <text evidence="3 10">Heterotrimer composed of an alpha, a beta and a gamma chain.</text>
</comment>
<dbReference type="FunFam" id="3.30.70.1130:FF:000002">
    <property type="entry name" value="Translation initiation factor 2 subunit alpha"/>
    <property type="match status" value="1"/>
</dbReference>
<sequence length="269" mass="30886">MTEAKTSEYPNEGELVVCTVTEVVDFGAFVELEEYDKKEGLIHISELASGWIKHVRDHVQEGQKVVCKVLEVQPEKEQINLSLKDVNQHQEKEKIQEWKNEQKAERWAEFVAEKLDKDKEAFYEEVGYDLTEEYDGLLYPAFEEAALSGKKPLLEKGVEEKWVKSLVEVANENVEIPYVEITGYLELRSYDSNGVKKIRETLEEASQVETNNSKVEISYVGSPHYRIHVRAPGYKEAEKTLSRVSEEAIESIEEKGGEGDFHREIKEGE</sequence>
<keyword evidence="5 10" id="KW-0396">Initiation factor</keyword>
<evidence type="ECO:0000256" key="5">
    <source>
        <dbReference type="ARBA" id="ARBA00022540"/>
    </source>
</evidence>
<evidence type="ECO:0000256" key="1">
    <source>
        <dbReference type="ARBA" id="ARBA00003323"/>
    </source>
</evidence>
<evidence type="ECO:0000256" key="7">
    <source>
        <dbReference type="ARBA" id="ARBA00022917"/>
    </source>
</evidence>
<dbReference type="SUPFAM" id="SSF116742">
    <property type="entry name" value="eIF2alpha middle domain-like"/>
    <property type="match status" value="1"/>
</dbReference>
<dbReference type="PANTHER" id="PTHR10602">
    <property type="entry name" value="EUKARYOTIC TRANSLATION INITIATION FACTOR 2 SUBUNIT 1"/>
    <property type="match status" value="1"/>
</dbReference>
<organism evidence="12 13">
    <name type="scientific">Methanohalarchaeum thermophilum</name>
    <dbReference type="NCBI Taxonomy" id="1903181"/>
    <lineage>
        <taxon>Archaea</taxon>
        <taxon>Methanobacteriati</taxon>
        <taxon>Methanobacteriota</taxon>
        <taxon>Methanonatronarchaeia</taxon>
        <taxon>Methanonatronarchaeales</taxon>
        <taxon>Methanonatronarchaeaceae</taxon>
        <taxon>Candidatus Methanohalarchaeum</taxon>
    </lineage>
</organism>
<dbReference type="HAMAP" id="MF_00231">
    <property type="entry name" value="eIF_2_alpha"/>
    <property type="match status" value="1"/>
</dbReference>
<evidence type="ECO:0000256" key="3">
    <source>
        <dbReference type="ARBA" id="ARBA00011243"/>
    </source>
</evidence>
<dbReference type="PROSITE" id="PS50126">
    <property type="entry name" value="S1"/>
    <property type="match status" value="1"/>
</dbReference>
<dbReference type="AlphaFoldDB" id="A0A1Q6DW64"/>
<dbReference type="PANTHER" id="PTHR10602:SF0">
    <property type="entry name" value="EUKARYOTIC TRANSLATION INITIATION FACTOR 2 SUBUNIT 1"/>
    <property type="match status" value="1"/>
</dbReference>
<dbReference type="GO" id="GO:0003743">
    <property type="term" value="F:translation initiation factor activity"/>
    <property type="evidence" value="ECO:0007669"/>
    <property type="project" value="UniProtKB-UniRule"/>
</dbReference>
<comment type="similarity">
    <text evidence="2 10">Belongs to the eIF-2-alpha family.</text>
</comment>
<dbReference type="InParanoid" id="A0A1Q6DW64"/>
<dbReference type="NCBIfam" id="NF003062">
    <property type="entry name" value="PRK03987.1-1"/>
    <property type="match status" value="1"/>
</dbReference>
<dbReference type="InterPro" id="IPR011488">
    <property type="entry name" value="TIF_2_asu"/>
</dbReference>
<dbReference type="SUPFAM" id="SSF50249">
    <property type="entry name" value="Nucleic acid-binding proteins"/>
    <property type="match status" value="1"/>
</dbReference>
<evidence type="ECO:0000256" key="2">
    <source>
        <dbReference type="ARBA" id="ARBA00007223"/>
    </source>
</evidence>
<evidence type="ECO:0000256" key="6">
    <source>
        <dbReference type="ARBA" id="ARBA00022884"/>
    </source>
</evidence>
<evidence type="ECO:0000256" key="9">
    <source>
        <dbReference type="ARBA" id="ARBA00033333"/>
    </source>
</evidence>
<dbReference type="SMART" id="SM00316">
    <property type="entry name" value="S1"/>
    <property type="match status" value="1"/>
</dbReference>
<keyword evidence="6 10" id="KW-0694">RNA-binding</keyword>
<evidence type="ECO:0000256" key="4">
    <source>
        <dbReference type="ARBA" id="ARBA00013678"/>
    </source>
</evidence>
<dbReference type="InterPro" id="IPR044126">
    <property type="entry name" value="S1_IF2_alpha"/>
</dbReference>
<dbReference type="GO" id="GO:0043022">
    <property type="term" value="F:ribosome binding"/>
    <property type="evidence" value="ECO:0007669"/>
    <property type="project" value="TreeGrafter"/>
</dbReference>
<protein>
    <recommendedName>
        <fullName evidence="4 10">Translation initiation factor 2 subunit alpha</fullName>
    </recommendedName>
    <alternativeName>
        <fullName evidence="8 10">aIF2-alpha</fullName>
    </alternativeName>
    <alternativeName>
        <fullName evidence="9 10">eIF-2-alpha</fullName>
    </alternativeName>
</protein>
<name>A0A1Q6DW64_METT1</name>
<dbReference type="GO" id="GO:0003723">
    <property type="term" value="F:RNA binding"/>
    <property type="evidence" value="ECO:0007669"/>
    <property type="project" value="UniProtKB-UniRule"/>
</dbReference>
<dbReference type="SUPFAM" id="SSF110993">
    <property type="entry name" value="eIF-2-alpha, C-terminal domain"/>
    <property type="match status" value="1"/>
</dbReference>
<dbReference type="InterPro" id="IPR012340">
    <property type="entry name" value="NA-bd_OB-fold"/>
</dbReference>
<dbReference type="InterPro" id="IPR024055">
    <property type="entry name" value="TIF2_asu_C"/>
</dbReference>